<keyword evidence="3" id="KW-1185">Reference proteome</keyword>
<dbReference type="OrthoDB" id="8675562at2759"/>
<proteinExistence type="predicted"/>
<dbReference type="AlphaFoldDB" id="A0A433UCW4"/>
<dbReference type="InterPro" id="IPR057106">
    <property type="entry name" value="NXPE4_C"/>
</dbReference>
<reference evidence="2 3" key="1">
    <citation type="submission" date="2019-01" db="EMBL/GenBank/DDBJ databases">
        <title>A draft genome assembly of the solar-powered sea slug Elysia chlorotica.</title>
        <authorList>
            <person name="Cai H."/>
            <person name="Li Q."/>
            <person name="Fang X."/>
            <person name="Li J."/>
            <person name="Curtis N.E."/>
            <person name="Altenburger A."/>
            <person name="Shibata T."/>
            <person name="Feng M."/>
            <person name="Maeda T."/>
            <person name="Schwartz J.A."/>
            <person name="Shigenobu S."/>
            <person name="Lundholm N."/>
            <person name="Nishiyama T."/>
            <person name="Yang H."/>
            <person name="Hasebe M."/>
            <person name="Li S."/>
            <person name="Pierce S.K."/>
            <person name="Wang J."/>
        </authorList>
    </citation>
    <scope>NUCLEOTIDE SEQUENCE [LARGE SCALE GENOMIC DNA]</scope>
    <source>
        <strain evidence="2">EC2010</strain>
        <tissue evidence="2">Whole organism of an adult</tissue>
    </source>
</reference>
<sequence length="304" mass="34664">MFFIVSQRLNCSHWTATFPLAMPPPYRVTAAERTLIHHLPGYPKSSRLPPLPKCSEVSPRVTWDMATRPQGFWDSHQNWKSLQCERTQFSRDASVKCLSNSQIYVIGDSNANRLYSRLLARFPTQKTMPGAWPRAAESQNKSFNISVKFLPHEYPLFLGQRWEPLLPYGGVEKIIDSVPSTGRQLIILHYYLHLMPFHLSVARSRVVAAVKAIARLLIRNPNAHVAFRGPHVTSREWDINHSIGGDALGKQYLDIISSAFEGLKHRVVFLDGWEMTTALENAEFHPNNKVPNEMVLTFMSFLCP</sequence>
<organism evidence="2 3">
    <name type="scientific">Elysia chlorotica</name>
    <name type="common">Eastern emerald elysia</name>
    <name type="synonym">Sea slug</name>
    <dbReference type="NCBI Taxonomy" id="188477"/>
    <lineage>
        <taxon>Eukaryota</taxon>
        <taxon>Metazoa</taxon>
        <taxon>Spiralia</taxon>
        <taxon>Lophotrochozoa</taxon>
        <taxon>Mollusca</taxon>
        <taxon>Gastropoda</taxon>
        <taxon>Heterobranchia</taxon>
        <taxon>Euthyneura</taxon>
        <taxon>Panpulmonata</taxon>
        <taxon>Sacoglossa</taxon>
        <taxon>Placobranchoidea</taxon>
        <taxon>Plakobranchidae</taxon>
        <taxon>Elysia</taxon>
    </lineage>
</organism>
<dbReference type="PANTHER" id="PTHR16165">
    <property type="entry name" value="NXPE FAMILY MEMBER"/>
    <property type="match status" value="1"/>
</dbReference>
<evidence type="ECO:0000259" key="1">
    <source>
        <dbReference type="Pfam" id="PF24536"/>
    </source>
</evidence>
<dbReference type="EMBL" id="RQTK01000009">
    <property type="protein sequence ID" value="RUS91592.1"/>
    <property type="molecule type" value="Genomic_DNA"/>
</dbReference>
<gene>
    <name evidence="2" type="ORF">EGW08_000707</name>
</gene>
<evidence type="ECO:0000313" key="3">
    <source>
        <dbReference type="Proteomes" id="UP000271974"/>
    </source>
</evidence>
<dbReference type="Pfam" id="PF24536">
    <property type="entry name" value="NXPE4_C"/>
    <property type="match status" value="1"/>
</dbReference>
<comment type="caution">
    <text evidence="2">The sequence shown here is derived from an EMBL/GenBank/DDBJ whole genome shotgun (WGS) entry which is preliminary data.</text>
</comment>
<dbReference type="PANTHER" id="PTHR16165:SF5">
    <property type="entry name" value="NXPE FAMILY MEMBER 3"/>
    <property type="match status" value="1"/>
</dbReference>
<evidence type="ECO:0000313" key="2">
    <source>
        <dbReference type="EMBL" id="RUS91592.1"/>
    </source>
</evidence>
<feature type="domain" description="NXPE C-terminal" evidence="1">
    <location>
        <begin position="79"/>
        <end position="303"/>
    </location>
</feature>
<dbReference type="Proteomes" id="UP000271974">
    <property type="component" value="Unassembled WGS sequence"/>
</dbReference>
<protein>
    <recommendedName>
        <fullName evidence="1">NXPE C-terminal domain-containing protein</fullName>
    </recommendedName>
</protein>
<name>A0A433UCW4_ELYCH</name>
<accession>A0A433UCW4</accession>